<protein>
    <recommendedName>
        <fullName evidence="4">Dual-specificity RNA pseudouridine synthase RluF</fullName>
        <ecNumber evidence="3">5.4.99.21</ecNumber>
    </recommendedName>
    <alternativeName>
        <fullName evidence="6">23S rRNA pseudouridine(2604) synthase</fullName>
    </alternativeName>
    <alternativeName>
        <fullName evidence="8">Ribosomal large subunit pseudouridine synthase F</fullName>
    </alternativeName>
    <alternativeName>
        <fullName evidence="7">rRNA pseudouridylate synthase F</fullName>
    </alternativeName>
    <alternativeName>
        <fullName evidence="9">rRNA-uridine isomerase F</fullName>
    </alternativeName>
    <alternativeName>
        <fullName evidence="5">tRNA(Tyr) pseudouridine(35) synthase</fullName>
    </alternativeName>
</protein>
<name>A0ABQ3BWW4_9GAMM</name>
<evidence type="ECO:0000256" key="9">
    <source>
        <dbReference type="ARBA" id="ARBA00043147"/>
    </source>
</evidence>
<dbReference type="SMART" id="SM00363">
    <property type="entry name" value="S4"/>
    <property type="match status" value="1"/>
</dbReference>
<dbReference type="EMBL" id="BMXY01000001">
    <property type="protein sequence ID" value="GGZ60393.1"/>
    <property type="molecule type" value="Genomic_DNA"/>
</dbReference>
<evidence type="ECO:0000313" key="12">
    <source>
        <dbReference type="EMBL" id="GGZ60393.1"/>
    </source>
</evidence>
<comment type="catalytic activity">
    <reaction evidence="2">
        <text>uridine(2604) in 23S rRNA = pseudouridine(2604) in 23S rRNA</text>
        <dbReference type="Rhea" id="RHEA:38875"/>
        <dbReference type="Rhea" id="RHEA-COMP:10093"/>
        <dbReference type="Rhea" id="RHEA-COMP:10094"/>
        <dbReference type="ChEBI" id="CHEBI:65314"/>
        <dbReference type="ChEBI" id="CHEBI:65315"/>
        <dbReference type="EC" id="5.4.99.21"/>
    </reaction>
</comment>
<evidence type="ECO:0000313" key="13">
    <source>
        <dbReference type="Proteomes" id="UP000643403"/>
    </source>
</evidence>
<gene>
    <name evidence="12" type="ORF">GCM10008101_12810</name>
</gene>
<dbReference type="InterPro" id="IPR050343">
    <property type="entry name" value="RsuA_PseudoU_synthase"/>
</dbReference>
<evidence type="ECO:0000259" key="11">
    <source>
        <dbReference type="SMART" id="SM00363"/>
    </source>
</evidence>
<dbReference type="InterPro" id="IPR036986">
    <property type="entry name" value="S4_RNA-bd_sf"/>
</dbReference>
<dbReference type="InterPro" id="IPR020103">
    <property type="entry name" value="PsdUridine_synth_cat_dom_sf"/>
</dbReference>
<evidence type="ECO:0000256" key="7">
    <source>
        <dbReference type="ARBA" id="ARBA00042843"/>
    </source>
</evidence>
<dbReference type="CDD" id="cd02555">
    <property type="entry name" value="PSSA_1"/>
    <property type="match status" value="1"/>
</dbReference>
<dbReference type="PANTHER" id="PTHR47683:SF2">
    <property type="entry name" value="RNA-BINDING S4 DOMAIN-CONTAINING PROTEIN"/>
    <property type="match status" value="1"/>
</dbReference>
<reference evidence="13" key="1">
    <citation type="journal article" date="2019" name="Int. J. Syst. Evol. Microbiol.">
        <title>The Global Catalogue of Microorganisms (GCM) 10K type strain sequencing project: providing services to taxonomists for standard genome sequencing and annotation.</title>
        <authorList>
            <consortium name="The Broad Institute Genomics Platform"/>
            <consortium name="The Broad Institute Genome Sequencing Center for Infectious Disease"/>
            <person name="Wu L."/>
            <person name="Ma J."/>
        </authorList>
    </citation>
    <scope>NUCLEOTIDE SEQUENCE [LARGE SCALE GENOMIC DNA]</scope>
    <source>
        <strain evidence="13">KCTC 22558</strain>
    </source>
</reference>
<evidence type="ECO:0000256" key="4">
    <source>
        <dbReference type="ARBA" id="ARBA00039989"/>
    </source>
</evidence>
<evidence type="ECO:0000256" key="6">
    <source>
        <dbReference type="ARBA" id="ARBA00041697"/>
    </source>
</evidence>
<keyword evidence="13" id="KW-1185">Reference proteome</keyword>
<dbReference type="SUPFAM" id="SSF55120">
    <property type="entry name" value="Pseudouridine synthase"/>
    <property type="match status" value="1"/>
</dbReference>
<comment type="catalytic activity">
    <reaction evidence="1">
        <text>uridine(35) in tRNA(Tyr) = pseudouridine(35) in tRNA(Tyr)</text>
        <dbReference type="Rhea" id="RHEA:60556"/>
        <dbReference type="Rhea" id="RHEA-COMP:15607"/>
        <dbReference type="Rhea" id="RHEA-COMP:15608"/>
        <dbReference type="ChEBI" id="CHEBI:65314"/>
        <dbReference type="ChEBI" id="CHEBI:65315"/>
    </reaction>
</comment>
<dbReference type="CDD" id="cd00165">
    <property type="entry name" value="S4"/>
    <property type="match status" value="1"/>
</dbReference>
<dbReference type="InterPro" id="IPR002942">
    <property type="entry name" value="S4_RNA-bd"/>
</dbReference>
<dbReference type="Gene3D" id="3.10.290.10">
    <property type="entry name" value="RNA-binding S4 domain"/>
    <property type="match status" value="1"/>
</dbReference>
<accession>A0ABQ3BWW4</accession>
<evidence type="ECO:0000256" key="2">
    <source>
        <dbReference type="ARBA" id="ARBA00036535"/>
    </source>
</evidence>
<evidence type="ECO:0000256" key="10">
    <source>
        <dbReference type="PROSITE-ProRule" id="PRU00182"/>
    </source>
</evidence>
<evidence type="ECO:0000256" key="8">
    <source>
        <dbReference type="ARBA" id="ARBA00042890"/>
    </source>
</evidence>
<feature type="domain" description="RNA-binding S4" evidence="11">
    <location>
        <begin position="5"/>
        <end position="62"/>
    </location>
</feature>
<evidence type="ECO:0000256" key="1">
    <source>
        <dbReference type="ARBA" id="ARBA00036390"/>
    </source>
</evidence>
<dbReference type="RefSeq" id="WP_189447935.1">
    <property type="nucleotide sequence ID" value="NZ_BMXY01000001.1"/>
</dbReference>
<keyword evidence="10" id="KW-0694">RNA-binding</keyword>
<sequence length="245" mass="27409">MTDPVRLAQRVVQLLNCSRNEAEHYIRNGRVSVDGEIVELPQHRVSDERIEIDTRTPPGEVEPATILLHKPAGVDAIEGPDPAVALVVPASRWEDDPSGVHLLQRHFHRLVPLVPLEREASGLMVLTQDRRVRRRLVEDADDIEQEFVVEVEGTVAPDGLERLRDGLPHRGGLLPRCSVSWQSENRLRFALKGVREGQLQWMCGQVGLRAVAIRRLRIGRVATGKGPNGAMPPGAWRYLPVGERF</sequence>
<dbReference type="PROSITE" id="PS50889">
    <property type="entry name" value="S4"/>
    <property type="match status" value="1"/>
</dbReference>
<comment type="caution">
    <text evidence="12">The sequence shown here is derived from an EMBL/GenBank/DDBJ whole genome shotgun (WGS) entry which is preliminary data.</text>
</comment>
<proteinExistence type="predicted"/>
<dbReference type="Pfam" id="PF01479">
    <property type="entry name" value="S4"/>
    <property type="match status" value="1"/>
</dbReference>
<evidence type="ECO:0000256" key="5">
    <source>
        <dbReference type="ARBA" id="ARBA00041420"/>
    </source>
</evidence>
<evidence type="ECO:0000256" key="3">
    <source>
        <dbReference type="ARBA" id="ARBA00038922"/>
    </source>
</evidence>
<dbReference type="Gene3D" id="3.30.2350.10">
    <property type="entry name" value="Pseudouridine synthase"/>
    <property type="match status" value="1"/>
</dbReference>
<dbReference type="SUPFAM" id="SSF55174">
    <property type="entry name" value="Alpha-L RNA-binding motif"/>
    <property type="match status" value="1"/>
</dbReference>
<dbReference type="Proteomes" id="UP000643403">
    <property type="component" value="Unassembled WGS sequence"/>
</dbReference>
<organism evidence="12 13">
    <name type="scientific">Cognatilysobacter xinjiangensis</name>
    <dbReference type="NCBI Taxonomy" id="546892"/>
    <lineage>
        <taxon>Bacteria</taxon>
        <taxon>Pseudomonadati</taxon>
        <taxon>Pseudomonadota</taxon>
        <taxon>Gammaproteobacteria</taxon>
        <taxon>Lysobacterales</taxon>
        <taxon>Lysobacteraceae</taxon>
        <taxon>Cognatilysobacter</taxon>
    </lineage>
</organism>
<dbReference type="PANTHER" id="PTHR47683">
    <property type="entry name" value="PSEUDOURIDINE SYNTHASE FAMILY PROTEIN-RELATED"/>
    <property type="match status" value="1"/>
</dbReference>
<dbReference type="EC" id="5.4.99.21" evidence="3"/>